<dbReference type="EMBL" id="JWZX01002851">
    <property type="protein sequence ID" value="KOO26443.1"/>
    <property type="molecule type" value="Genomic_DNA"/>
</dbReference>
<dbReference type="PANTHER" id="PTHR19991:SF2">
    <property type="entry name" value="GH08893P"/>
    <property type="match status" value="1"/>
</dbReference>
<dbReference type="CDD" id="cd02961">
    <property type="entry name" value="PDI_a_family"/>
    <property type="match status" value="1"/>
</dbReference>
<evidence type="ECO:0000256" key="2">
    <source>
        <dbReference type="SAM" id="SignalP"/>
    </source>
</evidence>
<gene>
    <name evidence="4" type="ORF">Ctob_004635</name>
</gene>
<reference evidence="5" key="1">
    <citation type="journal article" date="2015" name="PLoS Genet.">
        <title>Genome Sequence and Transcriptome Analyses of Chrysochromulina tobin: Metabolic Tools for Enhanced Algal Fitness in the Prominent Order Prymnesiales (Haptophyceae).</title>
        <authorList>
            <person name="Hovde B.T."/>
            <person name="Deodato C.R."/>
            <person name="Hunsperger H.M."/>
            <person name="Ryken S.A."/>
            <person name="Yost W."/>
            <person name="Jha R.K."/>
            <person name="Patterson J."/>
            <person name="Monnat R.J. Jr."/>
            <person name="Barlow S.B."/>
            <person name="Starkenburg S.R."/>
            <person name="Cattolico R.A."/>
        </authorList>
    </citation>
    <scope>NUCLEOTIDE SEQUENCE</scope>
    <source>
        <strain evidence="5">CCMP291</strain>
    </source>
</reference>
<evidence type="ECO:0000256" key="1">
    <source>
        <dbReference type="SAM" id="MobiDB-lite"/>
    </source>
</evidence>
<name>A0A0M0JJP7_9EUKA</name>
<dbReference type="Gene3D" id="3.40.30.10">
    <property type="entry name" value="Glutaredoxin"/>
    <property type="match status" value="1"/>
</dbReference>
<keyword evidence="2" id="KW-0732">Signal</keyword>
<dbReference type="InterPro" id="IPR013766">
    <property type="entry name" value="Thioredoxin_domain"/>
</dbReference>
<organism evidence="4 5">
    <name type="scientific">Chrysochromulina tobinii</name>
    <dbReference type="NCBI Taxonomy" id="1460289"/>
    <lineage>
        <taxon>Eukaryota</taxon>
        <taxon>Haptista</taxon>
        <taxon>Haptophyta</taxon>
        <taxon>Prymnesiophyceae</taxon>
        <taxon>Prymnesiales</taxon>
        <taxon>Chrysochromulinaceae</taxon>
        <taxon>Chrysochromulina</taxon>
    </lineage>
</organism>
<evidence type="ECO:0000313" key="4">
    <source>
        <dbReference type="EMBL" id="KOO26443.1"/>
    </source>
</evidence>
<dbReference type="AlphaFoldDB" id="A0A0M0JJP7"/>
<feature type="domain" description="Thioredoxin" evidence="3">
    <location>
        <begin position="39"/>
        <end position="150"/>
    </location>
</feature>
<comment type="caution">
    <text evidence="4">The sequence shown here is derived from an EMBL/GenBank/DDBJ whole genome shotgun (WGS) entry which is preliminary data.</text>
</comment>
<dbReference type="Proteomes" id="UP000037460">
    <property type="component" value="Unassembled WGS sequence"/>
</dbReference>
<accession>A0A0M0JJP7</accession>
<proteinExistence type="predicted"/>
<dbReference type="PANTHER" id="PTHR19991">
    <property type="entry name" value="L 2 01289"/>
    <property type="match status" value="1"/>
</dbReference>
<dbReference type="SUPFAM" id="SSF52833">
    <property type="entry name" value="Thioredoxin-like"/>
    <property type="match status" value="1"/>
</dbReference>
<feature type="signal peptide" evidence="2">
    <location>
        <begin position="1"/>
        <end position="17"/>
    </location>
</feature>
<sequence>MVSRVLFLALFVCTALAQDEDDARGEQQIAEELAFGAEVVELNEQNFEHLTQAATGATSGDWLVLFCKDSVSRCAKVTANWQKVAVTLAASREAKGMPRINVAQVDTSTSAWLRKRFGVQSVPVVLLFKGGVMYSFHGGGFSVDRLVSFAERDYERSNRMLVPPEPHVATPHDQTFLITIGTVACGAAVLWVVDQGLARWYRYQTKMSKAAKKEASKAAAKPAAAQEGAKSDGTR</sequence>
<feature type="chain" id="PRO_5005601959" evidence="2">
    <location>
        <begin position="18"/>
        <end position="235"/>
    </location>
</feature>
<keyword evidence="5" id="KW-1185">Reference proteome</keyword>
<feature type="region of interest" description="Disordered" evidence="1">
    <location>
        <begin position="214"/>
        <end position="235"/>
    </location>
</feature>
<protein>
    <submittedName>
        <fullName evidence="4">Protein disulfide isomerase</fullName>
    </submittedName>
</protein>
<evidence type="ECO:0000259" key="3">
    <source>
        <dbReference type="Pfam" id="PF00085"/>
    </source>
</evidence>
<dbReference type="OrthoDB" id="72053at2759"/>
<feature type="compositionally biased region" description="Low complexity" evidence="1">
    <location>
        <begin position="217"/>
        <end position="228"/>
    </location>
</feature>
<dbReference type="Pfam" id="PF00085">
    <property type="entry name" value="Thioredoxin"/>
    <property type="match status" value="1"/>
</dbReference>
<keyword evidence="4" id="KW-0413">Isomerase</keyword>
<dbReference type="InterPro" id="IPR036249">
    <property type="entry name" value="Thioredoxin-like_sf"/>
</dbReference>
<evidence type="ECO:0000313" key="5">
    <source>
        <dbReference type="Proteomes" id="UP000037460"/>
    </source>
</evidence>
<dbReference type="GO" id="GO:0016853">
    <property type="term" value="F:isomerase activity"/>
    <property type="evidence" value="ECO:0007669"/>
    <property type="project" value="UniProtKB-KW"/>
</dbReference>